<comment type="subcellular location">
    <subcellularLocation>
        <location evidence="3">Cytoplasm</location>
    </subcellularLocation>
    <text evidence="3">The tmRNA-SmpB complex associates with stalled 70S ribosomes.</text>
</comment>
<dbReference type="HAMAP" id="MF_00023">
    <property type="entry name" value="SmpB"/>
    <property type="match status" value="1"/>
</dbReference>
<reference evidence="4 5" key="1">
    <citation type="submission" date="2019-02" db="EMBL/GenBank/DDBJ databases">
        <authorList>
            <person name="Manzano-Marin A."/>
            <person name="Manzano-Marin A."/>
        </authorList>
    </citation>
    <scope>NUCLEOTIDE SEQUENCE [LARGE SCALE GENOMIC DNA]</scope>
    <source>
        <strain evidence="4 5">ErCicuneomaculata</strain>
    </source>
</reference>
<proteinExistence type="inferred from homology"/>
<evidence type="ECO:0000313" key="5">
    <source>
        <dbReference type="Proteomes" id="UP000294412"/>
    </source>
</evidence>
<dbReference type="OrthoDB" id="9805462at2"/>
<dbReference type="GO" id="GO:0005829">
    <property type="term" value="C:cytosol"/>
    <property type="evidence" value="ECO:0007669"/>
    <property type="project" value="TreeGrafter"/>
</dbReference>
<comment type="similarity">
    <text evidence="3">Belongs to the SmpB family.</text>
</comment>
<evidence type="ECO:0000256" key="2">
    <source>
        <dbReference type="ARBA" id="ARBA00022884"/>
    </source>
</evidence>
<protein>
    <recommendedName>
        <fullName evidence="3">SsrA-binding protein</fullName>
    </recommendedName>
    <alternativeName>
        <fullName evidence="3">Small protein B</fullName>
    </alternativeName>
</protein>
<dbReference type="GO" id="GO:0070929">
    <property type="term" value="P:trans-translation"/>
    <property type="evidence" value="ECO:0007669"/>
    <property type="project" value="UniProtKB-UniRule"/>
</dbReference>
<dbReference type="NCBIfam" id="TIGR00086">
    <property type="entry name" value="smpB"/>
    <property type="match status" value="1"/>
</dbReference>
<dbReference type="PANTHER" id="PTHR30308:SF2">
    <property type="entry name" value="SSRA-BINDING PROTEIN"/>
    <property type="match status" value="1"/>
</dbReference>
<keyword evidence="1 3" id="KW-0963">Cytoplasm</keyword>
<evidence type="ECO:0000256" key="1">
    <source>
        <dbReference type="ARBA" id="ARBA00022490"/>
    </source>
</evidence>
<dbReference type="AlphaFoldDB" id="A0A451D3D7"/>
<dbReference type="InterPro" id="IPR020081">
    <property type="entry name" value="SsrA-bd_prot_CS"/>
</dbReference>
<dbReference type="SUPFAM" id="SSF74982">
    <property type="entry name" value="Small protein B (SmpB)"/>
    <property type="match status" value="1"/>
</dbReference>
<dbReference type="InterPro" id="IPR000037">
    <property type="entry name" value="SsrA-bd_prot"/>
</dbReference>
<name>A0A451D3D7_9GAMM</name>
<dbReference type="Gene3D" id="2.40.280.10">
    <property type="match status" value="1"/>
</dbReference>
<dbReference type="PANTHER" id="PTHR30308">
    <property type="entry name" value="TMRNA-BINDING COMPONENT OF TRANS-TRANSLATION TAGGING COMPLEX"/>
    <property type="match status" value="1"/>
</dbReference>
<dbReference type="NCBIfam" id="NF003843">
    <property type="entry name" value="PRK05422.1"/>
    <property type="match status" value="1"/>
</dbReference>
<organism evidence="4 5">
    <name type="scientific">Candidatus Erwinia haradaeae</name>
    <dbReference type="NCBI Taxonomy" id="1922217"/>
    <lineage>
        <taxon>Bacteria</taxon>
        <taxon>Pseudomonadati</taxon>
        <taxon>Pseudomonadota</taxon>
        <taxon>Gammaproteobacteria</taxon>
        <taxon>Enterobacterales</taxon>
        <taxon>Erwiniaceae</taxon>
        <taxon>Erwinia</taxon>
    </lineage>
</organism>
<sequence>MKKANNFLCNIITTNKAAYYSYFIEKEFNAGLLLQGWEVKSLRAGQVNIRDSYIILRNSEAFLLGSKFQVLRVTSSYTICDTTRSRKLLLKKNEIYELYSKISQNGYSAIALSIFWQNAWAKLKFGIGRGKKQYDKRRSIKDQEWKLDQSRMMKNK</sequence>
<dbReference type="CDD" id="cd09294">
    <property type="entry name" value="SmpB"/>
    <property type="match status" value="1"/>
</dbReference>
<dbReference type="InterPro" id="IPR023620">
    <property type="entry name" value="SmpB"/>
</dbReference>
<dbReference type="RefSeq" id="WP_157993730.1">
    <property type="nucleotide sequence ID" value="NZ_LR217703.1"/>
</dbReference>
<dbReference type="Pfam" id="PF01668">
    <property type="entry name" value="SmpB"/>
    <property type="match status" value="1"/>
</dbReference>
<dbReference type="PROSITE" id="PS01317">
    <property type="entry name" value="SSRP"/>
    <property type="match status" value="1"/>
</dbReference>
<dbReference type="GO" id="GO:0003723">
    <property type="term" value="F:RNA binding"/>
    <property type="evidence" value="ECO:0007669"/>
    <property type="project" value="UniProtKB-UniRule"/>
</dbReference>
<dbReference type="EMBL" id="LR217703">
    <property type="protein sequence ID" value="VFP80163.1"/>
    <property type="molecule type" value="Genomic_DNA"/>
</dbReference>
<dbReference type="Proteomes" id="UP000294412">
    <property type="component" value="Chromosome"/>
</dbReference>
<dbReference type="GO" id="GO:0070930">
    <property type="term" value="P:trans-translation-dependent protein tagging"/>
    <property type="evidence" value="ECO:0007669"/>
    <property type="project" value="TreeGrafter"/>
</dbReference>
<gene>
    <name evidence="3 4" type="primary">smpB</name>
    <name evidence="4" type="ORF">ERCICUMA2628_572</name>
</gene>
<evidence type="ECO:0000256" key="3">
    <source>
        <dbReference type="HAMAP-Rule" id="MF_00023"/>
    </source>
</evidence>
<comment type="function">
    <text evidence="3">Required for rescue of stalled ribosomes mediated by trans-translation. Binds to transfer-messenger RNA (tmRNA), required for stable association of tmRNA with ribosomes. tmRNA and SmpB together mimic tRNA shape, replacing the anticodon stem-loop with SmpB. tmRNA is encoded by the ssrA gene; the 2 termini fold to resemble tRNA(Ala) and it encodes a 'tag peptide', a short internal open reading frame. During trans-translation Ala-aminoacylated tmRNA acts like a tRNA, entering the A-site of stalled ribosomes, displacing the stalled mRNA. The ribosome then switches to translate the ORF on the tmRNA; the nascent peptide is terminated with the 'tag peptide' encoded by the tmRNA and targeted for degradation. The ribosome is freed to recommence translation, which seems to be the essential function of trans-translation.</text>
</comment>
<accession>A0A451D3D7</accession>
<keyword evidence="2 3" id="KW-0694">RNA-binding</keyword>
<evidence type="ECO:0000313" key="4">
    <source>
        <dbReference type="EMBL" id="VFP80163.1"/>
    </source>
</evidence>